<sequence>MPGSARVLAGLAVLCSAPAMGWGVLTLGTAGGIGFLVLAGVLLLAVPLSCRDARSFRTLCPAIGWSLFVLSLWCSLLGTFTLTPATLVLVAAGRQARPRRRADRPHRVPLPFGVLLTTATCCLTGWLLVQGLRDAEPAPQRPDGFAATLREDSPLLGPGPRPPALRYDGSGLGHGATTVVLKDRRDRPGRVLTVRHLEGTPDETRALQELIAALPGVQDVEPCHWNRDC</sequence>
<organism evidence="3 4">
    <name type="scientific">Kitasatospora saccharophila</name>
    <dbReference type="NCBI Taxonomy" id="407973"/>
    <lineage>
        <taxon>Bacteria</taxon>
        <taxon>Bacillati</taxon>
        <taxon>Actinomycetota</taxon>
        <taxon>Actinomycetes</taxon>
        <taxon>Kitasatosporales</taxon>
        <taxon>Streptomycetaceae</taxon>
        <taxon>Kitasatospora</taxon>
    </lineage>
</organism>
<keyword evidence="2" id="KW-0812">Transmembrane</keyword>
<evidence type="ECO:0000256" key="2">
    <source>
        <dbReference type="SAM" id="Phobius"/>
    </source>
</evidence>
<evidence type="ECO:0000256" key="1">
    <source>
        <dbReference type="SAM" id="MobiDB-lite"/>
    </source>
</evidence>
<feature type="transmembrane region" description="Helical" evidence="2">
    <location>
        <begin position="110"/>
        <end position="129"/>
    </location>
</feature>
<comment type="caution">
    <text evidence="3">The sequence shown here is derived from an EMBL/GenBank/DDBJ whole genome shotgun (WGS) entry which is preliminary data.</text>
</comment>
<proteinExistence type="predicted"/>
<gene>
    <name evidence="3" type="ORF">GCM10009759_15650</name>
</gene>
<feature type="transmembrane region" description="Helical" evidence="2">
    <location>
        <begin position="31"/>
        <end position="50"/>
    </location>
</feature>
<keyword evidence="2" id="KW-0472">Membrane</keyword>
<feature type="region of interest" description="Disordered" evidence="1">
    <location>
        <begin position="139"/>
        <end position="158"/>
    </location>
</feature>
<name>A0ABN2WFN8_9ACTN</name>
<reference evidence="3 4" key="1">
    <citation type="journal article" date="2019" name="Int. J. Syst. Evol. Microbiol.">
        <title>The Global Catalogue of Microorganisms (GCM) 10K type strain sequencing project: providing services to taxonomists for standard genome sequencing and annotation.</title>
        <authorList>
            <consortium name="The Broad Institute Genomics Platform"/>
            <consortium name="The Broad Institute Genome Sequencing Center for Infectious Disease"/>
            <person name="Wu L."/>
            <person name="Ma J."/>
        </authorList>
    </citation>
    <scope>NUCLEOTIDE SEQUENCE [LARGE SCALE GENOMIC DNA]</scope>
    <source>
        <strain evidence="3 4">JCM 14559</strain>
    </source>
</reference>
<keyword evidence="4" id="KW-1185">Reference proteome</keyword>
<evidence type="ECO:0000313" key="3">
    <source>
        <dbReference type="EMBL" id="GAA2091204.1"/>
    </source>
</evidence>
<keyword evidence="2" id="KW-1133">Transmembrane helix</keyword>
<evidence type="ECO:0000313" key="4">
    <source>
        <dbReference type="Proteomes" id="UP001500897"/>
    </source>
</evidence>
<dbReference type="Proteomes" id="UP001500897">
    <property type="component" value="Unassembled WGS sequence"/>
</dbReference>
<dbReference type="RefSeq" id="WP_344551135.1">
    <property type="nucleotide sequence ID" value="NZ_BAAANS010000007.1"/>
</dbReference>
<feature type="transmembrane region" description="Helical" evidence="2">
    <location>
        <begin position="62"/>
        <end position="90"/>
    </location>
</feature>
<accession>A0ABN2WFN8</accession>
<protein>
    <submittedName>
        <fullName evidence="3">Uncharacterized protein</fullName>
    </submittedName>
</protein>
<dbReference type="EMBL" id="BAAANS010000007">
    <property type="protein sequence ID" value="GAA2091204.1"/>
    <property type="molecule type" value="Genomic_DNA"/>
</dbReference>